<dbReference type="InterPro" id="IPR009057">
    <property type="entry name" value="Homeodomain-like_sf"/>
</dbReference>
<protein>
    <submittedName>
        <fullName evidence="6">Helix-turn-helix domain-containing protein</fullName>
    </submittedName>
</protein>
<dbReference type="EMBL" id="JANQBD010000027">
    <property type="protein sequence ID" value="MCR8635350.1"/>
    <property type="molecule type" value="Genomic_DNA"/>
</dbReference>
<dbReference type="RefSeq" id="WP_258216899.1">
    <property type="nucleotide sequence ID" value="NZ_JANQBD010000027.1"/>
</dbReference>
<feature type="domain" description="HTH araC/xylS-type" evidence="5">
    <location>
        <begin position="663"/>
        <end position="761"/>
    </location>
</feature>
<dbReference type="PRINTS" id="PR00032">
    <property type="entry name" value="HTHARAC"/>
</dbReference>
<dbReference type="InterPro" id="IPR020449">
    <property type="entry name" value="Tscrpt_reg_AraC-type_HTH"/>
</dbReference>
<evidence type="ECO:0000313" key="7">
    <source>
        <dbReference type="Proteomes" id="UP001300012"/>
    </source>
</evidence>
<dbReference type="PANTHER" id="PTHR43280:SF10">
    <property type="entry name" value="REGULATORY PROTEIN POCR"/>
    <property type="match status" value="1"/>
</dbReference>
<proteinExistence type="predicted"/>
<keyword evidence="4" id="KW-0812">Transmembrane</keyword>
<keyword evidence="7" id="KW-1185">Reference proteome</keyword>
<evidence type="ECO:0000256" key="4">
    <source>
        <dbReference type="SAM" id="Phobius"/>
    </source>
</evidence>
<evidence type="ECO:0000313" key="6">
    <source>
        <dbReference type="EMBL" id="MCR8635350.1"/>
    </source>
</evidence>
<dbReference type="InterPro" id="IPR018060">
    <property type="entry name" value="HTH_AraC"/>
</dbReference>
<accession>A0ABT1YQA2</accession>
<comment type="caution">
    <text evidence="6">The sequence shown here is derived from an EMBL/GenBank/DDBJ whole genome shotgun (WGS) entry which is preliminary data.</text>
</comment>
<organism evidence="6 7">
    <name type="scientific">Paenibacillus radicis</name>
    <name type="common">ex Xue et al. 2023</name>
    <dbReference type="NCBI Taxonomy" id="2972489"/>
    <lineage>
        <taxon>Bacteria</taxon>
        <taxon>Bacillati</taxon>
        <taxon>Bacillota</taxon>
        <taxon>Bacilli</taxon>
        <taxon>Bacillales</taxon>
        <taxon>Paenibacillaceae</taxon>
        <taxon>Paenibacillus</taxon>
    </lineage>
</organism>
<keyword evidence="4" id="KW-1133">Transmembrane helix</keyword>
<evidence type="ECO:0000256" key="1">
    <source>
        <dbReference type="ARBA" id="ARBA00023015"/>
    </source>
</evidence>
<dbReference type="PANTHER" id="PTHR43280">
    <property type="entry name" value="ARAC-FAMILY TRANSCRIPTIONAL REGULATOR"/>
    <property type="match status" value="1"/>
</dbReference>
<evidence type="ECO:0000256" key="2">
    <source>
        <dbReference type="ARBA" id="ARBA00023125"/>
    </source>
</evidence>
<name>A0ABT1YQA2_9BACL</name>
<keyword evidence="3" id="KW-0804">Transcription</keyword>
<keyword evidence="2" id="KW-0238">DNA-binding</keyword>
<feature type="transmembrane region" description="Helical" evidence="4">
    <location>
        <begin position="12"/>
        <end position="32"/>
    </location>
</feature>
<dbReference type="InterPro" id="IPR018062">
    <property type="entry name" value="HTH_AraC-typ_CS"/>
</dbReference>
<evidence type="ECO:0000259" key="5">
    <source>
        <dbReference type="PROSITE" id="PS01124"/>
    </source>
</evidence>
<keyword evidence="4" id="KW-0472">Membrane</keyword>
<gene>
    <name evidence="6" type="ORF">NV381_29525</name>
</gene>
<dbReference type="PROSITE" id="PS01124">
    <property type="entry name" value="HTH_ARAC_FAMILY_2"/>
    <property type="match status" value="1"/>
</dbReference>
<dbReference type="Gene3D" id="1.10.10.60">
    <property type="entry name" value="Homeodomain-like"/>
    <property type="match status" value="2"/>
</dbReference>
<dbReference type="PROSITE" id="PS00041">
    <property type="entry name" value="HTH_ARAC_FAMILY_1"/>
    <property type="match status" value="1"/>
</dbReference>
<dbReference type="SMART" id="SM00342">
    <property type="entry name" value="HTH_ARAC"/>
    <property type="match status" value="1"/>
</dbReference>
<dbReference type="Proteomes" id="UP001300012">
    <property type="component" value="Unassembled WGS sequence"/>
</dbReference>
<dbReference type="Pfam" id="PF12833">
    <property type="entry name" value="HTH_18"/>
    <property type="match status" value="1"/>
</dbReference>
<dbReference type="SUPFAM" id="SSF46689">
    <property type="entry name" value="Homeodomain-like"/>
    <property type="match status" value="2"/>
</dbReference>
<feature type="transmembrane region" description="Helical" evidence="4">
    <location>
        <begin position="292"/>
        <end position="316"/>
    </location>
</feature>
<evidence type="ECO:0000256" key="3">
    <source>
        <dbReference type="ARBA" id="ARBA00023163"/>
    </source>
</evidence>
<keyword evidence="1" id="KW-0805">Transcription regulation</keyword>
<sequence length="762" mass="87980">MNIGLSRYFIRMVLFILLLGTVPLFFLGFFSYSKSTAISREQAIKGNMSMLYQTEMRVEQLLKTVENAVTQLQSSSLIQTMKNRTLTQYEFQYFDELLSQIHHLQSYENGIQDVTLVNYQQDWIGNNRILTSLSGLPKKENIDVYVQDPRNAYWTKELPIDQIPPGMSTSYGINFIKKVPLHAQNQKPVGLFITKITSLELNKILSNSSTSGKTMILDEHYQVIGSTQAGDLGKSYSSFSDVRLLSDGRKEGYFENEFEEQASGVMFLKSAYNGWSYIYIIPISEITKESRVIGWITISILLGIAVVILATSYIIARRMYLPIKQLVETIKGLTNTNAGDDIRSDEFQFISGRVAKMKDTHVKLENQIQSQYQYLRELFIFKLFQGKVSQSEINENLTFYGYFENWKRLNVISIQIDTLKDTRYEARNLDLLLFAISNIVSELIPMHRRLSPIQFDKFQVTILGSESENVNDVKSDLYERADRIQSTVKNVLGLEVSIGISNCYEHITNTPNAYHESIEALRYRIRLSEASILLHEDVQTGDSQTLRFPDQIEIELIDAIKLADTARVEELLNAFLESVFSTQLDFRLYQMAFVRLLVDLDKIVQPYGISLSTLYEGDHSVFVELFELKTVDEMKAWLQDSIIGRIVGILEEQRKSQYQRLSEQMLELIHERFHTDLTLEACSKALNYHPNYLKRVFRGELGVNFSDYLILYRMNIAKKWLVDTDMRISEIALKIGYSTSQNFIRNFRKTEGITPGQFREKL</sequence>
<reference evidence="6 7" key="1">
    <citation type="submission" date="2022-08" db="EMBL/GenBank/DDBJ databases">
        <title>Paenibacillus endoradicis sp. nov., Paenibacillus radicibacter sp. nov and Paenibacillus pararadicis sp. nov., three cold-adapted plant growth-promoting bacteria isolated from root of Larix gmelinii in Great Khingan.</title>
        <authorList>
            <person name="Xue H."/>
        </authorList>
    </citation>
    <scope>NUCLEOTIDE SEQUENCE [LARGE SCALE GENOMIC DNA]</scope>
    <source>
        <strain evidence="6 7">N5-1-1-5</strain>
    </source>
</reference>